<dbReference type="AlphaFoldDB" id="A0A9D1Z102"/>
<evidence type="ECO:0000313" key="1">
    <source>
        <dbReference type="EMBL" id="HIY69160.1"/>
    </source>
</evidence>
<evidence type="ECO:0000313" key="2">
    <source>
        <dbReference type="Proteomes" id="UP000886844"/>
    </source>
</evidence>
<reference evidence="1" key="2">
    <citation type="submission" date="2021-04" db="EMBL/GenBank/DDBJ databases">
        <authorList>
            <person name="Gilroy R."/>
        </authorList>
    </citation>
    <scope>NUCLEOTIDE SEQUENCE</scope>
    <source>
        <strain evidence="1">5134</strain>
    </source>
</reference>
<accession>A0A9D1Z102</accession>
<name>A0A9D1Z102_9BACT</name>
<proteinExistence type="predicted"/>
<sequence length="117" mass="12944">MKSTCSFCCHLKTVPSGSCLSSWGLFGKSFGVEDFCGGSARFSQAFLSKPSARRQKANGKKASKPGQEALLMRFGEGLEKDNKKFANFYCYFFHNSESFFTFVPSECVLFGDVRTLG</sequence>
<organism evidence="1 2">
    <name type="scientific">Candidatus Alistipes intestinigallinarum</name>
    <dbReference type="NCBI Taxonomy" id="2838440"/>
    <lineage>
        <taxon>Bacteria</taxon>
        <taxon>Pseudomonadati</taxon>
        <taxon>Bacteroidota</taxon>
        <taxon>Bacteroidia</taxon>
        <taxon>Bacteroidales</taxon>
        <taxon>Rikenellaceae</taxon>
        <taxon>Alistipes</taxon>
    </lineage>
</organism>
<dbReference type="EMBL" id="DXDA01000056">
    <property type="protein sequence ID" value="HIY69160.1"/>
    <property type="molecule type" value="Genomic_DNA"/>
</dbReference>
<gene>
    <name evidence="1" type="ORF">H9828_07065</name>
</gene>
<protein>
    <submittedName>
        <fullName evidence="1">Uncharacterized protein</fullName>
    </submittedName>
</protein>
<reference evidence="1" key="1">
    <citation type="journal article" date="2021" name="PeerJ">
        <title>Extensive microbial diversity within the chicken gut microbiome revealed by metagenomics and culture.</title>
        <authorList>
            <person name="Gilroy R."/>
            <person name="Ravi A."/>
            <person name="Getino M."/>
            <person name="Pursley I."/>
            <person name="Horton D.L."/>
            <person name="Alikhan N.F."/>
            <person name="Baker D."/>
            <person name="Gharbi K."/>
            <person name="Hall N."/>
            <person name="Watson M."/>
            <person name="Adriaenssens E.M."/>
            <person name="Foster-Nyarko E."/>
            <person name="Jarju S."/>
            <person name="Secka A."/>
            <person name="Antonio M."/>
            <person name="Oren A."/>
            <person name="Chaudhuri R.R."/>
            <person name="La Ragione R."/>
            <person name="Hildebrand F."/>
            <person name="Pallen M.J."/>
        </authorList>
    </citation>
    <scope>NUCLEOTIDE SEQUENCE</scope>
    <source>
        <strain evidence="1">5134</strain>
    </source>
</reference>
<comment type="caution">
    <text evidence="1">The sequence shown here is derived from an EMBL/GenBank/DDBJ whole genome shotgun (WGS) entry which is preliminary data.</text>
</comment>
<dbReference type="Proteomes" id="UP000886844">
    <property type="component" value="Unassembled WGS sequence"/>
</dbReference>